<keyword evidence="2" id="KW-0732">Signal</keyword>
<comment type="caution">
    <text evidence="3">The sequence shown here is derived from an EMBL/GenBank/DDBJ whole genome shotgun (WGS) entry which is preliminary data.</text>
</comment>
<keyword evidence="1" id="KW-0472">Membrane</keyword>
<keyword evidence="1" id="KW-1133">Transmembrane helix</keyword>
<keyword evidence="1" id="KW-0812">Transmembrane</keyword>
<dbReference type="RefSeq" id="WP_222595421.1">
    <property type="nucleotide sequence ID" value="NZ_BJWH01000004.1"/>
</dbReference>
<accession>A0A511JIQ5</accession>
<dbReference type="EMBL" id="BJWH01000004">
    <property type="protein sequence ID" value="GEL97785.1"/>
    <property type="molecule type" value="Genomic_DNA"/>
</dbReference>
<evidence type="ECO:0008006" key="5">
    <source>
        <dbReference type="Google" id="ProtNLM"/>
    </source>
</evidence>
<gene>
    <name evidence="3" type="ORF">CTE05_13320</name>
</gene>
<proteinExistence type="predicted"/>
<evidence type="ECO:0000313" key="3">
    <source>
        <dbReference type="EMBL" id="GEL97785.1"/>
    </source>
</evidence>
<dbReference type="AlphaFoldDB" id="A0A511JIQ5"/>
<sequence length="351" mass="35998">MICRPVLVRAAAALLFGALLVVPATATTAAAAADAGGAVTWSVQPADGAGPDGRPWIEQDLDPGESVVEHLAVHNFGGQDVTFGLTAADGLFNEDGRFTILPASRTSTAAGTWIDLVDSVTVPAGATSTVPFTITVPADAEPGDHAAGVAASVVSTSTGAGGASVGVESRVGFRVMTRVSGTLAPGATIENVTSSYRSSWNPFAPGDLTVELDVVNTGNTRLRVTGVVTAGGRATTFPSKEQPQELLVGDTRRLVVSVADVWPSVLVPVSVTVDPQVVVVSGEAPALASIGSGTTAVVMPWPQLMVLVGVSSVVVALVWQRRQSRRRLHALLDDARNEGRRSVLDAGAQRV</sequence>
<name>A0A511JIQ5_9CELL</name>
<feature type="signal peptide" evidence="2">
    <location>
        <begin position="1"/>
        <end position="26"/>
    </location>
</feature>
<evidence type="ECO:0000313" key="4">
    <source>
        <dbReference type="Proteomes" id="UP000321049"/>
    </source>
</evidence>
<evidence type="ECO:0000256" key="2">
    <source>
        <dbReference type="SAM" id="SignalP"/>
    </source>
</evidence>
<keyword evidence="4" id="KW-1185">Reference proteome</keyword>
<dbReference type="Proteomes" id="UP000321049">
    <property type="component" value="Unassembled WGS sequence"/>
</dbReference>
<feature type="transmembrane region" description="Helical" evidence="1">
    <location>
        <begin position="301"/>
        <end position="319"/>
    </location>
</feature>
<reference evidence="3 4" key="1">
    <citation type="submission" date="2019-07" db="EMBL/GenBank/DDBJ databases">
        <title>Whole genome shotgun sequence of Cellulomonas terrae NBRC 100819.</title>
        <authorList>
            <person name="Hosoyama A."/>
            <person name="Uohara A."/>
            <person name="Ohji S."/>
            <person name="Ichikawa N."/>
        </authorList>
    </citation>
    <scope>NUCLEOTIDE SEQUENCE [LARGE SCALE GENOMIC DNA]</scope>
    <source>
        <strain evidence="3 4">NBRC 100819</strain>
    </source>
</reference>
<feature type="chain" id="PRO_5038524751" description="DUF916 domain-containing protein" evidence="2">
    <location>
        <begin position="27"/>
        <end position="351"/>
    </location>
</feature>
<organism evidence="3 4">
    <name type="scientific">Cellulomonas terrae</name>
    <dbReference type="NCBI Taxonomy" id="311234"/>
    <lineage>
        <taxon>Bacteria</taxon>
        <taxon>Bacillati</taxon>
        <taxon>Actinomycetota</taxon>
        <taxon>Actinomycetes</taxon>
        <taxon>Micrococcales</taxon>
        <taxon>Cellulomonadaceae</taxon>
        <taxon>Cellulomonas</taxon>
    </lineage>
</organism>
<protein>
    <recommendedName>
        <fullName evidence="5">DUF916 domain-containing protein</fullName>
    </recommendedName>
</protein>
<evidence type="ECO:0000256" key="1">
    <source>
        <dbReference type="SAM" id="Phobius"/>
    </source>
</evidence>